<name>A0AAD9KRL8_RIDPI</name>
<dbReference type="EMBL" id="JAODUO010000664">
    <property type="protein sequence ID" value="KAK2176389.1"/>
    <property type="molecule type" value="Genomic_DNA"/>
</dbReference>
<dbReference type="Proteomes" id="UP001209878">
    <property type="component" value="Unassembled WGS sequence"/>
</dbReference>
<evidence type="ECO:0000313" key="3">
    <source>
        <dbReference type="Proteomes" id="UP001209878"/>
    </source>
</evidence>
<dbReference type="AlphaFoldDB" id="A0AAD9KRL8"/>
<proteinExistence type="predicted"/>
<organism evidence="2 3">
    <name type="scientific">Ridgeia piscesae</name>
    <name type="common">Tubeworm</name>
    <dbReference type="NCBI Taxonomy" id="27915"/>
    <lineage>
        <taxon>Eukaryota</taxon>
        <taxon>Metazoa</taxon>
        <taxon>Spiralia</taxon>
        <taxon>Lophotrochozoa</taxon>
        <taxon>Annelida</taxon>
        <taxon>Polychaeta</taxon>
        <taxon>Sedentaria</taxon>
        <taxon>Canalipalpata</taxon>
        <taxon>Sabellida</taxon>
        <taxon>Siboglinidae</taxon>
        <taxon>Ridgeia</taxon>
    </lineage>
</organism>
<keyword evidence="3" id="KW-1185">Reference proteome</keyword>
<accession>A0AAD9KRL8</accession>
<evidence type="ECO:0000256" key="1">
    <source>
        <dbReference type="SAM" id="Phobius"/>
    </source>
</evidence>
<keyword evidence="1" id="KW-0472">Membrane</keyword>
<reference evidence="2" key="1">
    <citation type="journal article" date="2023" name="Mol. Biol. Evol.">
        <title>Third-Generation Sequencing Reveals the Adaptive Role of the Epigenome in Three Deep-Sea Polychaetes.</title>
        <authorList>
            <person name="Perez M."/>
            <person name="Aroh O."/>
            <person name="Sun Y."/>
            <person name="Lan Y."/>
            <person name="Juniper S.K."/>
            <person name="Young C.R."/>
            <person name="Angers B."/>
            <person name="Qian P.Y."/>
        </authorList>
    </citation>
    <scope>NUCLEOTIDE SEQUENCE</scope>
    <source>
        <strain evidence="2">R07B-5</strain>
    </source>
</reference>
<protein>
    <submittedName>
        <fullName evidence="2">Uncharacterized protein</fullName>
    </submittedName>
</protein>
<sequence length="127" mass="14770">MTTPLSPSQQRLLLTICRNLTWAAKQPKLNTSRDSATVTTKTDDNWDAFFYIVVVLLFYAVSMLYLVVQYTRREREEAVLEHYYTEYVKREHFSRRCFAVDARTLRVVPDRESCAVVLPSAGRETAL</sequence>
<gene>
    <name evidence="2" type="ORF">NP493_664g01033</name>
</gene>
<feature type="transmembrane region" description="Helical" evidence="1">
    <location>
        <begin position="48"/>
        <end position="68"/>
    </location>
</feature>
<comment type="caution">
    <text evidence="2">The sequence shown here is derived from an EMBL/GenBank/DDBJ whole genome shotgun (WGS) entry which is preliminary data.</text>
</comment>
<keyword evidence="1" id="KW-1133">Transmembrane helix</keyword>
<evidence type="ECO:0000313" key="2">
    <source>
        <dbReference type="EMBL" id="KAK2176389.1"/>
    </source>
</evidence>
<keyword evidence="1" id="KW-0812">Transmembrane</keyword>